<evidence type="ECO:0000256" key="2">
    <source>
        <dbReference type="SAM" id="Phobius"/>
    </source>
</evidence>
<dbReference type="InterPro" id="IPR033239">
    <property type="entry name" value="EVI2B"/>
</dbReference>
<keyword evidence="2" id="KW-0472">Membrane</keyword>
<dbReference type="OMA" id="YGQLWWN"/>
<keyword evidence="2" id="KW-0812">Transmembrane</keyword>
<protein>
    <recommendedName>
        <fullName evidence="6">Protein EVI2B</fullName>
    </recommendedName>
</protein>
<evidence type="ECO:0008006" key="6">
    <source>
        <dbReference type="Google" id="ProtNLM"/>
    </source>
</evidence>
<evidence type="ECO:0000256" key="1">
    <source>
        <dbReference type="SAM" id="MobiDB-lite"/>
    </source>
</evidence>
<keyword evidence="2" id="KW-1133">Transmembrane helix</keyword>
<sequence>MGKICLVLIVFYTHCTTCNQLNNKYRDTTVSPSTGVPNQRWDSTGSDRFGQTGNSGDHLAPSTHPSLFFISVFCSSADSRSTANCRASAIPRILTMATKAIVLMFIYGQLWWNQTTGKTEGSAGVSLDAELHSFPSQGSHQSKVPTKNEQQMPSSKPPLPTTTKEPKLADEHFIVAVIIGVVLLLMIVIIVAIFLWRQRKRSNLPLPHWAGRSPFADGDVPELTADREPVQGIKRMSVLSLLPWKFSKDTQLLDNAEGQLSESRKTLDVPQGSGEAGTESESSHTATATLDSSASSQTQISEEPNNLTDISLKPESPRLQDPPSTSWPSGVNGDIFIPESLPMEQHVEIQGSTLPDLPQQNVDEAVLLPPPPEDFLCN</sequence>
<name>A0A8C6YCQ5_NAJNA</name>
<proteinExistence type="predicted"/>
<dbReference type="Ensembl" id="ENSNNAT00000028303.1">
    <property type="protein sequence ID" value="ENSNNAP00000027012.1"/>
    <property type="gene ID" value="ENSNNAG00000017513.1"/>
</dbReference>
<keyword evidence="5" id="KW-1185">Reference proteome</keyword>
<feature type="compositionally biased region" description="Low complexity" evidence="1">
    <location>
        <begin position="272"/>
        <end position="296"/>
    </location>
</feature>
<reference evidence="4" key="2">
    <citation type="submission" date="2025-09" db="UniProtKB">
        <authorList>
            <consortium name="Ensembl"/>
        </authorList>
    </citation>
    <scope>IDENTIFICATION</scope>
</reference>
<accession>A0A8C6YCQ5</accession>
<feature type="region of interest" description="Disordered" evidence="1">
    <location>
        <begin position="258"/>
        <end position="334"/>
    </location>
</feature>
<feature type="region of interest" description="Disordered" evidence="1">
    <location>
        <begin position="134"/>
        <end position="164"/>
    </location>
</feature>
<feature type="chain" id="PRO_5034245185" description="Protein EVI2B" evidence="3">
    <location>
        <begin position="19"/>
        <end position="378"/>
    </location>
</feature>
<dbReference type="PANTHER" id="PTHR15384">
    <property type="entry name" value="PROTEIN EVI2B"/>
    <property type="match status" value="1"/>
</dbReference>
<dbReference type="GO" id="GO:0045660">
    <property type="term" value="P:positive regulation of neutrophil differentiation"/>
    <property type="evidence" value="ECO:0007669"/>
    <property type="project" value="TreeGrafter"/>
</dbReference>
<dbReference type="GeneTree" id="ENSGT00390000009142"/>
<dbReference type="OrthoDB" id="9451284at2759"/>
<feature type="signal peptide" evidence="3">
    <location>
        <begin position="1"/>
        <end position="18"/>
    </location>
</feature>
<feature type="compositionally biased region" description="Polar residues" evidence="1">
    <location>
        <begin position="134"/>
        <end position="152"/>
    </location>
</feature>
<feature type="transmembrane region" description="Helical" evidence="2">
    <location>
        <begin position="173"/>
        <end position="196"/>
    </location>
</feature>
<organism evidence="4 5">
    <name type="scientific">Naja naja</name>
    <name type="common">Indian cobra</name>
    <dbReference type="NCBI Taxonomy" id="35670"/>
    <lineage>
        <taxon>Eukaryota</taxon>
        <taxon>Metazoa</taxon>
        <taxon>Chordata</taxon>
        <taxon>Craniata</taxon>
        <taxon>Vertebrata</taxon>
        <taxon>Euteleostomi</taxon>
        <taxon>Lepidosauria</taxon>
        <taxon>Squamata</taxon>
        <taxon>Bifurcata</taxon>
        <taxon>Unidentata</taxon>
        <taxon>Episquamata</taxon>
        <taxon>Toxicofera</taxon>
        <taxon>Serpentes</taxon>
        <taxon>Colubroidea</taxon>
        <taxon>Elapidae</taxon>
        <taxon>Elapinae</taxon>
        <taxon>Naja</taxon>
    </lineage>
</organism>
<evidence type="ECO:0000313" key="4">
    <source>
        <dbReference type="Ensembl" id="ENSNNAP00000027012.1"/>
    </source>
</evidence>
<dbReference type="PANTHER" id="PTHR15384:SF0">
    <property type="entry name" value="PROTEIN EVI2B"/>
    <property type="match status" value="1"/>
</dbReference>
<evidence type="ECO:0000256" key="3">
    <source>
        <dbReference type="SAM" id="SignalP"/>
    </source>
</evidence>
<dbReference type="GO" id="GO:2000035">
    <property type="term" value="P:regulation of stem cell division"/>
    <property type="evidence" value="ECO:0007669"/>
    <property type="project" value="TreeGrafter"/>
</dbReference>
<keyword evidence="3" id="KW-0732">Signal</keyword>
<reference evidence="4" key="1">
    <citation type="submission" date="2025-08" db="UniProtKB">
        <authorList>
            <consortium name="Ensembl"/>
        </authorList>
    </citation>
    <scope>IDENTIFICATION</scope>
</reference>
<dbReference type="AlphaFoldDB" id="A0A8C6YCQ5"/>
<dbReference type="Proteomes" id="UP000694559">
    <property type="component" value="Unplaced"/>
</dbReference>
<evidence type="ECO:0000313" key="5">
    <source>
        <dbReference type="Proteomes" id="UP000694559"/>
    </source>
</evidence>
<feature type="compositionally biased region" description="Polar residues" evidence="1">
    <location>
        <begin position="297"/>
        <end position="309"/>
    </location>
</feature>